<evidence type="ECO:0000256" key="1">
    <source>
        <dbReference type="ARBA" id="ARBA00022468"/>
    </source>
</evidence>
<dbReference type="PROSITE" id="PS50085">
    <property type="entry name" value="RAPGAP"/>
    <property type="match status" value="1"/>
</dbReference>
<feature type="domain" description="PDZ" evidence="6">
    <location>
        <begin position="1253"/>
        <end position="1317"/>
    </location>
</feature>
<dbReference type="Pfam" id="PF02145">
    <property type="entry name" value="Rap_GAP"/>
    <property type="match status" value="1"/>
</dbReference>
<feature type="compositionally biased region" description="Basic and acidic residues" evidence="4">
    <location>
        <begin position="160"/>
        <end position="171"/>
    </location>
</feature>
<dbReference type="InterPro" id="IPR035974">
    <property type="entry name" value="Rap/Ran-GAP_sf"/>
</dbReference>
<feature type="compositionally biased region" description="Low complexity" evidence="4">
    <location>
        <begin position="223"/>
        <end position="232"/>
    </location>
</feature>
<dbReference type="SUPFAM" id="SSF50156">
    <property type="entry name" value="PDZ domain-like"/>
    <property type="match status" value="1"/>
</dbReference>
<name>A0A6A4X0C3_AMPAM</name>
<feature type="region of interest" description="Disordered" evidence="4">
    <location>
        <begin position="112"/>
        <end position="184"/>
    </location>
</feature>
<dbReference type="GO" id="GO:0005737">
    <property type="term" value="C:cytoplasm"/>
    <property type="evidence" value="ECO:0007669"/>
    <property type="project" value="TreeGrafter"/>
</dbReference>
<dbReference type="PANTHER" id="PTHR15711">
    <property type="entry name" value="RAP GTPASE-ACTIVATING PROTEIN"/>
    <property type="match status" value="1"/>
</dbReference>
<keyword evidence="2" id="KW-0597">Phosphoprotein</keyword>
<dbReference type="CDD" id="cd00303">
    <property type="entry name" value="retropepsin_like"/>
    <property type="match status" value="1"/>
</dbReference>
<dbReference type="InterPro" id="IPR050989">
    <property type="entry name" value="Rap1_Ran_GAP"/>
</dbReference>
<dbReference type="Pfam" id="PF00595">
    <property type="entry name" value="PDZ"/>
    <property type="match status" value="1"/>
</dbReference>
<protein>
    <submittedName>
        <fullName evidence="7">Signal-induced proliferation-associated 1-like protein 2</fullName>
    </submittedName>
</protein>
<dbReference type="InterPro" id="IPR043128">
    <property type="entry name" value="Rev_trsase/Diguanyl_cyclase"/>
</dbReference>
<dbReference type="EMBL" id="VIIS01000137">
    <property type="protein sequence ID" value="KAF0312747.1"/>
    <property type="molecule type" value="Genomic_DNA"/>
</dbReference>
<feature type="region of interest" description="Disordered" evidence="4">
    <location>
        <begin position="1519"/>
        <end position="1627"/>
    </location>
</feature>
<feature type="region of interest" description="Disordered" evidence="4">
    <location>
        <begin position="1334"/>
        <end position="1416"/>
    </location>
</feature>
<dbReference type="PANTHER" id="PTHR15711:SF22">
    <property type="entry name" value="RAP-GAP DOMAIN-CONTAINING PROTEIN"/>
    <property type="match status" value="1"/>
</dbReference>
<feature type="region of interest" description="Disordered" evidence="4">
    <location>
        <begin position="210"/>
        <end position="252"/>
    </location>
</feature>
<dbReference type="Gene3D" id="2.30.42.10">
    <property type="match status" value="1"/>
</dbReference>
<dbReference type="Proteomes" id="UP000440578">
    <property type="component" value="Unassembled WGS sequence"/>
</dbReference>
<evidence type="ECO:0000259" key="6">
    <source>
        <dbReference type="PROSITE" id="PS50106"/>
    </source>
</evidence>
<evidence type="ECO:0000313" key="8">
    <source>
        <dbReference type="Proteomes" id="UP000440578"/>
    </source>
</evidence>
<keyword evidence="8" id="KW-1185">Reference proteome</keyword>
<accession>A0A6A4X0C3</accession>
<dbReference type="GO" id="GO:0071897">
    <property type="term" value="P:DNA biosynthetic process"/>
    <property type="evidence" value="ECO:0007669"/>
    <property type="project" value="UniProtKB-ARBA"/>
</dbReference>
<feature type="domain" description="Rap-GAP" evidence="5">
    <location>
        <begin position="451"/>
        <end position="668"/>
    </location>
</feature>
<dbReference type="OrthoDB" id="2499658at2759"/>
<feature type="compositionally biased region" description="Low complexity" evidence="4">
    <location>
        <begin position="1597"/>
        <end position="1614"/>
    </location>
</feature>
<dbReference type="Gene3D" id="3.40.50.11210">
    <property type="entry name" value="Rap/Ran-GAP"/>
    <property type="match status" value="1"/>
</dbReference>
<dbReference type="SUPFAM" id="SSF56672">
    <property type="entry name" value="DNA/RNA polymerases"/>
    <property type="match status" value="1"/>
</dbReference>
<gene>
    <name evidence="7" type="primary">Sipa1l2_2</name>
    <name evidence="7" type="ORF">FJT64_001742</name>
</gene>
<evidence type="ECO:0000259" key="5">
    <source>
        <dbReference type="PROSITE" id="PS50085"/>
    </source>
</evidence>
<dbReference type="PROSITE" id="PS50106">
    <property type="entry name" value="PDZ"/>
    <property type="match status" value="1"/>
</dbReference>
<dbReference type="Gene3D" id="3.10.10.10">
    <property type="entry name" value="HIV Type 1 Reverse Transcriptase, subunit A, domain 1"/>
    <property type="match status" value="1"/>
</dbReference>
<organism evidence="7 8">
    <name type="scientific">Amphibalanus amphitrite</name>
    <name type="common">Striped barnacle</name>
    <name type="synonym">Balanus amphitrite</name>
    <dbReference type="NCBI Taxonomy" id="1232801"/>
    <lineage>
        <taxon>Eukaryota</taxon>
        <taxon>Metazoa</taxon>
        <taxon>Ecdysozoa</taxon>
        <taxon>Arthropoda</taxon>
        <taxon>Crustacea</taxon>
        <taxon>Multicrustacea</taxon>
        <taxon>Cirripedia</taxon>
        <taxon>Thoracica</taxon>
        <taxon>Thoracicalcarea</taxon>
        <taxon>Balanomorpha</taxon>
        <taxon>Balanoidea</taxon>
        <taxon>Balanidae</taxon>
        <taxon>Amphibalaninae</taxon>
        <taxon>Amphibalanus</taxon>
    </lineage>
</organism>
<evidence type="ECO:0000256" key="2">
    <source>
        <dbReference type="ARBA" id="ARBA00022553"/>
    </source>
</evidence>
<dbReference type="Gene3D" id="3.30.70.270">
    <property type="match status" value="1"/>
</dbReference>
<sequence>MPRQRAYTHTHTHTRLQRSAFGPASTRASCSERLHPRQRSRAAPAADGRGGPLYRSNSSLELEPTGGGGGGGGLRREFGSHGSIDAIGGEATFAVLTEFRSLDPELAAARDADSADAADASPRQRSRLQRLWDRDRRASRKAGGAEQSLFRKLRGGSVKDSQRLSEPETSRSTDSLDGEARQEERRRRRALVHYDCQSLRVSLAAAARRRTRLDERHNRATGASAASQPASRSADELSEDEEHGDDRSNDLVQSCPFFRNEVGGERDRTLQLAPSSGRRRRAAARPDLHCHRAPATCGLSVLEQPAGITHWPAHVCPFSRHGMAIEHSNVGSYYYKDFFHGREHENWVGTDDSLGPVAVSIRRDWLQESGTRASAAAGEGRDHTCYRVIVRSSELPTLRGLILEESLFPLIKPSEKLKRLPVREILDHVAPELQYNCLRLAVAEPRTEDYLMKLDEQYIFNRYKVGIMYCRAGQSTEEEMYNNEQSGPALEEFLGMLGQRVRLKGFDKYKAGLDNKTDSTGEYSVYVKHQGNEIMFHVSTLLQYSPNNRQQLLRKRYIGNDIVTIVFQEPGALPFTPKHIRSQFQHVFIVVRALNPCSENTQYSVAVNRFRDVPAFGPPIPESATFSKSQAFAEFLYAKVINAENAAYHSEKFMTMAKRTRNEYLKDLATNYLTEQTLDPPQKFSIMSFGSRKKDRPRPRFRPDAVQRGAICWQVVADEQSSVRQVDCVLGISADSVVLIEERTDRLLFAAPAASVLGWTLQGTSVDGRKCRALVDTGCTDTLVHAGACSDWSPRPVNMMTVNGGTLRCLGIAEITVQHRENRASLTALVVPDRPLGMDVVLGMSGIVALGGVCVKMPNGVEFGAAVVPAAAAAVAPTVVTGAVSAVEAAAPAVTAVAPAVPTVVTGAAPAATAAVAVPPLVTGARPAARTAVPTETAPPATTAAVAVATPAVRTVAPKVVGTAAAVQGETAAAGPVTNGAVVAANAKAAAGTAPVTGAGPVRGAAPAANVDRRDLSVDAVDFTARFSADSGEWTVAWKWTDGEGPDRLHNTVAQYKVPDAARPAYDEELELWAREGWLRPYDERVDGPARGLIPLMAVEQPNKDKVRPVLDYRELNRHVTAHTADAEVCAEQLRRWRRHGSRLAVLDLRKAYMQLRLDRRLWPYHTVRVRGQLHCLQRMSYGLNVAPNIMRSVVRTILEQNEAVSRGVLPLRVYYHQGECVVLRPQTPQDTEELAEMAARLAAVTAGCDSQELVLRRNQLGQLGFHVQSDGLVTEVEGGGPAWQAGLRQGARIVEICRVPVCSASYDQMVDLLKTSVPVSLVVLPPGADGAPRRGCLLPSCGAPTPEPEPGRRAGSPPPSVVSSGYGTGGSGRSALAAGSLEAGGTLSSSSSGSTERWADEAEPPPPPLPARHRQRLPAARSLDGQTSNYAAPAGLQPRALETLQERRGRQETFAYIELASMNCGILMEAKNDNSKSTYLTDSDVEIYIPSRRERPVSERAARRRACCPRGWATRAAAASWAGRPPSAAPLAELGRPRPRAGSHQSLESAEPAGRRGPPASRSEDELSAHSLSPAARRRLRADASTPSSGSGRSQAGSPRGAAPAGRRASSGPYLAAGPPQPAETDVLLTTARPAHVLDASPESDGPQIDWQTLVDTATRAVLTQRPAAGSHPGVLQVQKLSSDNQRLQEESRQAARQLRKFTQWFLDNVEKP</sequence>
<proteinExistence type="predicted"/>
<dbReference type="SUPFAM" id="SSF50630">
    <property type="entry name" value="Acid proteases"/>
    <property type="match status" value="1"/>
</dbReference>
<keyword evidence="1" id="KW-0343">GTPase activation</keyword>
<comment type="caution">
    <text evidence="7">The sequence shown here is derived from an EMBL/GenBank/DDBJ whole genome shotgun (WGS) entry which is preliminary data.</text>
</comment>
<dbReference type="FunFam" id="3.40.50.11210:FF:000002">
    <property type="entry name" value="Signal-induced proliferation-associated 1-like protein 1"/>
    <property type="match status" value="1"/>
</dbReference>
<feature type="region of interest" description="Disordered" evidence="4">
    <location>
        <begin position="1"/>
        <end position="77"/>
    </location>
</feature>
<reference evidence="7 8" key="1">
    <citation type="submission" date="2019-07" db="EMBL/GenBank/DDBJ databases">
        <title>Draft genome assembly of a fouling barnacle, Amphibalanus amphitrite (Darwin, 1854): The first reference genome for Thecostraca.</title>
        <authorList>
            <person name="Kim W."/>
        </authorList>
    </citation>
    <scope>NUCLEOTIDE SEQUENCE [LARGE SCALE GENOMIC DNA]</scope>
    <source>
        <strain evidence="7">SNU_AA5</strain>
        <tissue evidence="7">Soma without cirri and trophi</tissue>
    </source>
</reference>
<dbReference type="InterPro" id="IPR021109">
    <property type="entry name" value="Peptidase_aspartic_dom_sf"/>
</dbReference>
<dbReference type="InterPro" id="IPR036034">
    <property type="entry name" value="PDZ_sf"/>
</dbReference>
<keyword evidence="3" id="KW-0175">Coiled coil</keyword>
<feature type="compositionally biased region" description="Basic residues" evidence="4">
    <location>
        <begin position="1"/>
        <end position="16"/>
    </location>
</feature>
<feature type="compositionally biased region" description="Low complexity" evidence="4">
    <location>
        <begin position="1374"/>
        <end position="1397"/>
    </location>
</feature>
<dbReference type="InterPro" id="IPR000331">
    <property type="entry name" value="Rap/Ran_GAP_dom"/>
</dbReference>
<evidence type="ECO:0000313" key="7">
    <source>
        <dbReference type="EMBL" id="KAF0312747.1"/>
    </source>
</evidence>
<evidence type="ECO:0000256" key="4">
    <source>
        <dbReference type="SAM" id="MobiDB-lite"/>
    </source>
</evidence>
<feature type="compositionally biased region" description="Polar residues" evidence="4">
    <location>
        <begin position="1587"/>
        <end position="1596"/>
    </location>
</feature>
<dbReference type="InterPro" id="IPR043502">
    <property type="entry name" value="DNA/RNA_pol_sf"/>
</dbReference>
<dbReference type="SMART" id="SM00228">
    <property type="entry name" value="PDZ"/>
    <property type="match status" value="1"/>
</dbReference>
<evidence type="ECO:0000256" key="3">
    <source>
        <dbReference type="ARBA" id="ARBA00023054"/>
    </source>
</evidence>
<dbReference type="CDD" id="cd06745">
    <property type="entry name" value="PDZ_SIPA1-like"/>
    <property type="match status" value="1"/>
</dbReference>
<dbReference type="InterPro" id="IPR001478">
    <property type="entry name" value="PDZ"/>
</dbReference>
<dbReference type="GO" id="GO:0051056">
    <property type="term" value="P:regulation of small GTPase mediated signal transduction"/>
    <property type="evidence" value="ECO:0007669"/>
    <property type="project" value="InterPro"/>
</dbReference>
<dbReference type="SUPFAM" id="SSF111347">
    <property type="entry name" value="Rap/Ran-GAP"/>
    <property type="match status" value="1"/>
</dbReference>
<feature type="compositionally biased region" description="Low complexity" evidence="4">
    <location>
        <begin position="1519"/>
        <end position="1531"/>
    </location>
</feature>
<dbReference type="Gene3D" id="2.40.70.10">
    <property type="entry name" value="Acid Proteases"/>
    <property type="match status" value="1"/>
</dbReference>
<dbReference type="GO" id="GO:0005096">
    <property type="term" value="F:GTPase activator activity"/>
    <property type="evidence" value="ECO:0007669"/>
    <property type="project" value="UniProtKB-KW"/>
</dbReference>